<evidence type="ECO:0000313" key="10">
    <source>
        <dbReference type="EMBL" id="QSX07884.1"/>
    </source>
</evidence>
<dbReference type="KEGG" id="alka:J0B03_08695"/>
<feature type="transmembrane region" description="Helical" evidence="9">
    <location>
        <begin position="70"/>
        <end position="88"/>
    </location>
</feature>
<accession>A0A975AHR2</accession>
<evidence type="ECO:0000256" key="8">
    <source>
        <dbReference type="ARBA" id="ARBA00035655"/>
    </source>
</evidence>
<feature type="transmembrane region" description="Helical" evidence="9">
    <location>
        <begin position="12"/>
        <end position="30"/>
    </location>
</feature>
<dbReference type="Proteomes" id="UP000663499">
    <property type="component" value="Chromosome"/>
</dbReference>
<dbReference type="Pfam" id="PF04143">
    <property type="entry name" value="Sulf_transp"/>
    <property type="match status" value="1"/>
</dbReference>
<proteinExistence type="inferred from homology"/>
<evidence type="ECO:0000256" key="4">
    <source>
        <dbReference type="ARBA" id="ARBA00022519"/>
    </source>
</evidence>
<dbReference type="GO" id="GO:0005886">
    <property type="term" value="C:plasma membrane"/>
    <property type="evidence" value="ECO:0007669"/>
    <property type="project" value="UniProtKB-SubCell"/>
</dbReference>
<evidence type="ECO:0000313" key="11">
    <source>
        <dbReference type="Proteomes" id="UP000663499"/>
    </source>
</evidence>
<comment type="similarity">
    <text evidence="8">Belongs to the TsuA/YedE (TC 9.B.102) family.</text>
</comment>
<keyword evidence="5 9" id="KW-0812">Transmembrane</keyword>
<evidence type="ECO:0000256" key="5">
    <source>
        <dbReference type="ARBA" id="ARBA00022692"/>
    </source>
</evidence>
<organism evidence="10 11">
    <name type="scientific">Alkalibacter rhizosphaerae</name>
    <dbReference type="NCBI Taxonomy" id="2815577"/>
    <lineage>
        <taxon>Bacteria</taxon>
        <taxon>Bacillati</taxon>
        <taxon>Bacillota</taxon>
        <taxon>Clostridia</taxon>
        <taxon>Eubacteriales</taxon>
        <taxon>Eubacteriaceae</taxon>
        <taxon>Alkalibacter</taxon>
    </lineage>
</organism>
<keyword evidence="6 9" id="KW-1133">Transmembrane helix</keyword>
<feature type="transmembrane region" description="Helical" evidence="9">
    <location>
        <begin position="109"/>
        <end position="127"/>
    </location>
</feature>
<dbReference type="PANTHER" id="PTHR30574:SF1">
    <property type="entry name" value="SULPHUR TRANSPORT DOMAIN-CONTAINING PROTEIN"/>
    <property type="match status" value="1"/>
</dbReference>
<protein>
    <submittedName>
        <fullName evidence="10">YeeE/YedE family protein</fullName>
    </submittedName>
</protein>
<keyword evidence="3" id="KW-1003">Cell membrane</keyword>
<evidence type="ECO:0000256" key="3">
    <source>
        <dbReference type="ARBA" id="ARBA00022475"/>
    </source>
</evidence>
<dbReference type="PANTHER" id="PTHR30574">
    <property type="entry name" value="INNER MEMBRANE PROTEIN YEDE"/>
    <property type="match status" value="1"/>
</dbReference>
<dbReference type="EMBL" id="CP071444">
    <property type="protein sequence ID" value="QSX07884.1"/>
    <property type="molecule type" value="Genomic_DNA"/>
</dbReference>
<keyword evidence="11" id="KW-1185">Reference proteome</keyword>
<evidence type="ECO:0000256" key="2">
    <source>
        <dbReference type="ARBA" id="ARBA00022448"/>
    </source>
</evidence>
<evidence type="ECO:0000256" key="6">
    <source>
        <dbReference type="ARBA" id="ARBA00022989"/>
    </source>
</evidence>
<dbReference type="AlphaFoldDB" id="A0A975AHR2"/>
<sequence>MNFLTMTRWSPYVVGALIGLLNLAAMLLSGKTLGASTSFAKASGMIQRVFNRDKVDNNEYYQKTTPTVDWGFMLVVGIVLGSLLSSLLSKDFRLEFVPAMWAGEISGSFFIRFLVALFGGIVLGIGSRWAGGCTSGHGISGTSQLSLISWAAAVSFFVGGILSAYLIYGF</sequence>
<comment type="subcellular location">
    <subcellularLocation>
        <location evidence="1">Cell inner membrane</location>
        <topology evidence="1">Multi-pass membrane protein</topology>
    </subcellularLocation>
</comment>
<evidence type="ECO:0000256" key="9">
    <source>
        <dbReference type="SAM" id="Phobius"/>
    </source>
</evidence>
<keyword evidence="4" id="KW-0997">Cell inner membrane</keyword>
<evidence type="ECO:0000256" key="7">
    <source>
        <dbReference type="ARBA" id="ARBA00023136"/>
    </source>
</evidence>
<gene>
    <name evidence="10" type="ORF">J0B03_08695</name>
</gene>
<dbReference type="InterPro" id="IPR007272">
    <property type="entry name" value="Sulf_transp_TsuA/YedE"/>
</dbReference>
<dbReference type="RefSeq" id="WP_207299226.1">
    <property type="nucleotide sequence ID" value="NZ_CP071444.1"/>
</dbReference>
<reference evidence="10" key="1">
    <citation type="submission" date="2021-03" db="EMBL/GenBank/DDBJ databases">
        <title>Alkalibacter marinus sp. nov., isolated from tidal flat sediment.</title>
        <authorList>
            <person name="Namirimu T."/>
            <person name="Yang J.-A."/>
            <person name="Yang S.-H."/>
            <person name="Kim Y.-J."/>
            <person name="Kwon K.K."/>
        </authorList>
    </citation>
    <scope>NUCLEOTIDE SEQUENCE</scope>
    <source>
        <strain evidence="10">ES005</strain>
    </source>
</reference>
<name>A0A975AHR2_9FIRM</name>
<keyword evidence="2" id="KW-0813">Transport</keyword>
<evidence type="ECO:0000256" key="1">
    <source>
        <dbReference type="ARBA" id="ARBA00004429"/>
    </source>
</evidence>
<keyword evidence="7 9" id="KW-0472">Membrane</keyword>
<feature type="transmembrane region" description="Helical" evidence="9">
    <location>
        <begin position="147"/>
        <end position="168"/>
    </location>
</feature>